<dbReference type="InterPro" id="IPR007021">
    <property type="entry name" value="DUF659"/>
</dbReference>
<dbReference type="Proteomes" id="UP000283530">
    <property type="component" value="Unassembled WGS sequence"/>
</dbReference>
<evidence type="ECO:0000259" key="1">
    <source>
        <dbReference type="Pfam" id="PF04937"/>
    </source>
</evidence>
<dbReference type="EMBL" id="QPKB01000008">
    <property type="protein sequence ID" value="RWR90997.1"/>
    <property type="molecule type" value="Genomic_DNA"/>
</dbReference>
<dbReference type="InterPro" id="IPR012337">
    <property type="entry name" value="RNaseH-like_sf"/>
</dbReference>
<sequence>MEYDDYTRYLEDHFKTWKEYGCTLTCDGWTSNNRRHIINFMAYCVTGTIFISSVDTSKHLMDAQHLYSLINETLHHIEGWDEYVVAVVTDNTANFETTGRTLLEKMPHIVWVSCAAHCIDLILDDIGKLDDVHKTIDEGKIVTGLIYNH</sequence>
<dbReference type="OrthoDB" id="685429at2759"/>
<protein>
    <recommendedName>
        <fullName evidence="1">DUF659 domain-containing protein</fullName>
    </recommendedName>
</protein>
<comment type="caution">
    <text evidence="2">The sequence shown here is derived from an EMBL/GenBank/DDBJ whole genome shotgun (WGS) entry which is preliminary data.</text>
</comment>
<feature type="domain" description="DUF659" evidence="1">
    <location>
        <begin position="2"/>
        <end position="141"/>
    </location>
</feature>
<accession>A0A3S3NN44</accession>
<gene>
    <name evidence="2" type="ORF">CKAN_02013200</name>
</gene>
<dbReference type="PANTHER" id="PTHR32166">
    <property type="entry name" value="OSJNBA0013A04.12 PROTEIN"/>
    <property type="match status" value="1"/>
</dbReference>
<evidence type="ECO:0000313" key="3">
    <source>
        <dbReference type="Proteomes" id="UP000283530"/>
    </source>
</evidence>
<keyword evidence="3" id="KW-1185">Reference proteome</keyword>
<evidence type="ECO:0000313" key="2">
    <source>
        <dbReference type="EMBL" id="RWR90997.1"/>
    </source>
</evidence>
<organism evidence="2 3">
    <name type="scientific">Cinnamomum micranthum f. kanehirae</name>
    <dbReference type="NCBI Taxonomy" id="337451"/>
    <lineage>
        <taxon>Eukaryota</taxon>
        <taxon>Viridiplantae</taxon>
        <taxon>Streptophyta</taxon>
        <taxon>Embryophyta</taxon>
        <taxon>Tracheophyta</taxon>
        <taxon>Spermatophyta</taxon>
        <taxon>Magnoliopsida</taxon>
        <taxon>Magnoliidae</taxon>
        <taxon>Laurales</taxon>
        <taxon>Lauraceae</taxon>
        <taxon>Cinnamomum</taxon>
    </lineage>
</organism>
<proteinExistence type="predicted"/>
<dbReference type="STRING" id="337451.A0A3S3NN44"/>
<dbReference type="PANTHER" id="PTHR32166:SF74">
    <property type="entry name" value="OS05G0256350 PROTEIN"/>
    <property type="match status" value="1"/>
</dbReference>
<dbReference type="AlphaFoldDB" id="A0A3S3NN44"/>
<name>A0A3S3NN44_9MAGN</name>
<reference evidence="2 3" key="1">
    <citation type="journal article" date="2019" name="Nat. Plants">
        <title>Stout camphor tree genome fills gaps in understanding of flowering plant genome evolution.</title>
        <authorList>
            <person name="Chaw S.M."/>
            <person name="Liu Y.C."/>
            <person name="Wu Y.W."/>
            <person name="Wang H.Y."/>
            <person name="Lin C.I."/>
            <person name="Wu C.S."/>
            <person name="Ke H.M."/>
            <person name="Chang L.Y."/>
            <person name="Hsu C.Y."/>
            <person name="Yang H.T."/>
            <person name="Sudianto E."/>
            <person name="Hsu M.H."/>
            <person name="Wu K.P."/>
            <person name="Wang L.N."/>
            <person name="Leebens-Mack J.H."/>
            <person name="Tsai I.J."/>
        </authorList>
    </citation>
    <scope>NUCLEOTIDE SEQUENCE [LARGE SCALE GENOMIC DNA]</scope>
    <source>
        <strain evidence="3">cv. Chaw 1501</strain>
        <tissue evidence="2">Young leaves</tissue>
    </source>
</reference>
<dbReference type="SUPFAM" id="SSF53098">
    <property type="entry name" value="Ribonuclease H-like"/>
    <property type="match status" value="1"/>
</dbReference>
<dbReference type="Pfam" id="PF04937">
    <property type="entry name" value="DUF659"/>
    <property type="match status" value="1"/>
</dbReference>